<reference evidence="1 2" key="1">
    <citation type="submission" date="2020-08" db="EMBL/GenBank/DDBJ databases">
        <title>Sequencing the genomes of 1000 actinobacteria strains.</title>
        <authorList>
            <person name="Klenk H.-P."/>
        </authorList>
    </citation>
    <scope>NUCLEOTIDE SEQUENCE [LARGE SCALE GENOMIC DNA]</scope>
    <source>
        <strain evidence="1 2">DSM 44936</strain>
    </source>
</reference>
<dbReference type="GO" id="GO:0033194">
    <property type="term" value="P:response to hydroperoxide"/>
    <property type="evidence" value="ECO:0007669"/>
    <property type="project" value="TreeGrafter"/>
</dbReference>
<dbReference type="Pfam" id="PF03883">
    <property type="entry name" value="H2O2_YaaD"/>
    <property type="match status" value="1"/>
</dbReference>
<dbReference type="NCBIfam" id="NF002545">
    <property type="entry name" value="PRK02101.2-3"/>
    <property type="match status" value="1"/>
</dbReference>
<protein>
    <recommendedName>
        <fullName evidence="3">Peroxide stress protein YaaA</fullName>
    </recommendedName>
</protein>
<dbReference type="PANTHER" id="PTHR30283">
    <property type="entry name" value="PEROXIDE STRESS RESPONSE PROTEIN YAAA"/>
    <property type="match status" value="1"/>
</dbReference>
<evidence type="ECO:0000313" key="2">
    <source>
        <dbReference type="Proteomes" id="UP000555564"/>
    </source>
</evidence>
<keyword evidence="2" id="KW-1185">Reference proteome</keyword>
<proteinExistence type="predicted"/>
<dbReference type="Proteomes" id="UP000555564">
    <property type="component" value="Unassembled WGS sequence"/>
</dbReference>
<dbReference type="PANTHER" id="PTHR30283:SF4">
    <property type="entry name" value="PEROXIDE STRESS RESISTANCE PROTEIN YAAA"/>
    <property type="match status" value="1"/>
</dbReference>
<dbReference type="EMBL" id="JACHIU010000001">
    <property type="protein sequence ID" value="MBB6472534.1"/>
    <property type="molecule type" value="Genomic_DNA"/>
</dbReference>
<evidence type="ECO:0000313" key="1">
    <source>
        <dbReference type="EMBL" id="MBB6472534.1"/>
    </source>
</evidence>
<accession>A0A7X0M709</accession>
<dbReference type="GO" id="GO:0005829">
    <property type="term" value="C:cytosol"/>
    <property type="evidence" value="ECO:0007669"/>
    <property type="project" value="TreeGrafter"/>
</dbReference>
<organism evidence="1 2">
    <name type="scientific">Sphaerisporangium rubeum</name>
    <dbReference type="NCBI Taxonomy" id="321317"/>
    <lineage>
        <taxon>Bacteria</taxon>
        <taxon>Bacillati</taxon>
        <taxon>Actinomycetota</taxon>
        <taxon>Actinomycetes</taxon>
        <taxon>Streptosporangiales</taxon>
        <taxon>Streptosporangiaceae</taxon>
        <taxon>Sphaerisporangium</taxon>
    </lineage>
</organism>
<dbReference type="InterPro" id="IPR005583">
    <property type="entry name" value="YaaA"/>
</dbReference>
<evidence type="ECO:0008006" key="3">
    <source>
        <dbReference type="Google" id="ProtNLM"/>
    </source>
</evidence>
<comment type="caution">
    <text evidence="1">The sequence shown here is derived from an EMBL/GenBank/DDBJ whole genome shotgun (WGS) entry which is preliminary data.</text>
</comment>
<gene>
    <name evidence="1" type="ORF">BJ992_001965</name>
</gene>
<dbReference type="RefSeq" id="WP_184979661.1">
    <property type="nucleotide sequence ID" value="NZ_BAAALO010000037.1"/>
</dbReference>
<sequence>MLILLPPSEGKAAEGDGRPLDLDALSFPALTSAREKVLDALTAVARGPQGDALAVLGLTPGQAGELAVDRELRTAATLPVGRLYTGVLYDNLGLATLDAAARRRAGRSVIVFSGLWGALRLRDRVPPYRLSMGVRLPPLGGLAAHWRPFLTEALGSERGLVVDLRSSTYAAAWRPASPAVTIRVLREVNGARSVVSHMAKATRGAVARSLLESAASPRSPKALAALLTEIGHTAELGPPPKAGDPWTVDIVISS</sequence>
<dbReference type="AlphaFoldDB" id="A0A7X0M709"/>
<name>A0A7X0M709_9ACTN</name>